<dbReference type="EMBL" id="CP040330">
    <property type="protein sequence ID" value="QCS41858.1"/>
    <property type="molecule type" value="Genomic_DNA"/>
</dbReference>
<dbReference type="Gene3D" id="3.30.565.10">
    <property type="entry name" value="Histidine kinase-like ATPase, C-terminal domain"/>
    <property type="match status" value="1"/>
</dbReference>
<dbReference type="AlphaFoldDB" id="A0A4P8WEX7"/>
<dbReference type="PANTHER" id="PTHR43304:SF1">
    <property type="entry name" value="PAC DOMAIN-CONTAINING PROTEIN"/>
    <property type="match status" value="1"/>
</dbReference>
<dbReference type="Pfam" id="PF00512">
    <property type="entry name" value="HisKA"/>
    <property type="match status" value="1"/>
</dbReference>
<dbReference type="InterPro" id="IPR003594">
    <property type="entry name" value="HATPase_dom"/>
</dbReference>
<dbReference type="PANTHER" id="PTHR43304">
    <property type="entry name" value="PHYTOCHROME-LIKE PROTEIN CPH1"/>
    <property type="match status" value="1"/>
</dbReference>
<dbReference type="Pfam" id="PF02518">
    <property type="entry name" value="HATPase_c"/>
    <property type="match status" value="1"/>
</dbReference>
<feature type="domain" description="Histidine kinase" evidence="6">
    <location>
        <begin position="588"/>
        <end position="800"/>
    </location>
</feature>
<evidence type="ECO:0000256" key="3">
    <source>
        <dbReference type="ARBA" id="ARBA00022553"/>
    </source>
</evidence>
<organism evidence="7 8">
    <name type="scientific">Natrinema versiforme</name>
    <dbReference type="NCBI Taxonomy" id="88724"/>
    <lineage>
        <taxon>Archaea</taxon>
        <taxon>Methanobacteriati</taxon>
        <taxon>Methanobacteriota</taxon>
        <taxon>Stenosarchaea group</taxon>
        <taxon>Halobacteria</taxon>
        <taxon>Halobacteriales</taxon>
        <taxon>Natrialbaceae</taxon>
        <taxon>Natrinema</taxon>
    </lineage>
</organism>
<gene>
    <name evidence="7" type="ORF">FEJ81_05615</name>
</gene>
<dbReference type="InterPro" id="IPR029016">
    <property type="entry name" value="GAF-like_dom_sf"/>
</dbReference>
<protein>
    <recommendedName>
        <fullName evidence="2">histidine kinase</fullName>
        <ecNumber evidence="2">2.7.13.3</ecNumber>
    </recommendedName>
</protein>
<dbReference type="PRINTS" id="PR00344">
    <property type="entry name" value="BCTRLSENSOR"/>
</dbReference>
<evidence type="ECO:0000259" key="6">
    <source>
        <dbReference type="PROSITE" id="PS50109"/>
    </source>
</evidence>
<dbReference type="RefSeq" id="WP_138244357.1">
    <property type="nucleotide sequence ID" value="NZ_CP040330.1"/>
</dbReference>
<dbReference type="SMART" id="SM00387">
    <property type="entry name" value="HATPase_c"/>
    <property type="match status" value="1"/>
</dbReference>
<evidence type="ECO:0000256" key="2">
    <source>
        <dbReference type="ARBA" id="ARBA00012438"/>
    </source>
</evidence>
<keyword evidence="5 7" id="KW-0418">Kinase</keyword>
<evidence type="ECO:0000313" key="8">
    <source>
        <dbReference type="Proteomes" id="UP000302218"/>
    </source>
</evidence>
<name>A0A4P8WEX7_9EURY</name>
<evidence type="ECO:0000256" key="5">
    <source>
        <dbReference type="ARBA" id="ARBA00022777"/>
    </source>
</evidence>
<sequence>MSKQTQPPEHDVLGLETGLEALQASPEFHGPVEPVAEHDSYDHLALLYETQGEQFATAIPYIEQGLERGERCLYIADENDTDAVLTALRDAGVDVDGALESGALTMHTAQDSYLRYGEFDPDDMIAFLADAIEEAEDEYEGLRITGEMTWVFGDDPPLEALIEYESKLNRVLPDANGIALCQYNRERFPAETIRDVIKTHPHLIYDRTVCQNFYYTPPEEFFGPDQPAREIDRMMGTLLDRTEARAELQHNQQHLERQNEITADPDCSFEEKLQDLFDLGCERFDLELGAMARIDVDDDWFELEYVSDDHEQFRPGVELPLSETYCAAATEIETAESVTDPQADGYGDVTVYNEFGLRAYLGTYVPVEGGADRTFFFVSPDRRDEAFTDDERTFLRLLGQWVKYQLEQEQRESHERTLYEIAADPDRSFEEKLQAMFELGCERFDLDLGGLARIDPATDSFEVEAVSNEHEYLVPGAQAPLSETYCRLTVDDESTAGVTDPVRAGFGDTLAYNEFGVETYLGSRIELENEPDRTFFFVSADAHDRAFTDAERTFHHLMSQWVQYELERKQRERALEDSNERLEQFAYAASHDLQEPLRMVTSYLQLLETRYGDAFDEDGEEFLEFAVDGAERMREMIDGLLEYSRVSTRGDPFEPVELEAVLEDVRADLQFHIEESNADIEIEQLPRVDGDASQLRQVFQNLLCNAITYSGEEPPQVRVSAKRRSREWVISVRDEGIGIDPDDHERVFTVFDRLHGREEYEGTGIGLALCQRVVERHGGDIWVDSEPGEGATFSFTLPVA</sequence>
<dbReference type="Gene3D" id="1.10.287.130">
    <property type="match status" value="1"/>
</dbReference>
<evidence type="ECO:0000256" key="4">
    <source>
        <dbReference type="ARBA" id="ARBA00022679"/>
    </source>
</evidence>
<dbReference type="InterPro" id="IPR052162">
    <property type="entry name" value="Sensor_kinase/Photoreceptor"/>
</dbReference>
<dbReference type="KEGG" id="nvr:FEJ81_05615"/>
<dbReference type="GO" id="GO:0000155">
    <property type="term" value="F:phosphorelay sensor kinase activity"/>
    <property type="evidence" value="ECO:0007669"/>
    <property type="project" value="InterPro"/>
</dbReference>
<dbReference type="GeneID" id="40264729"/>
<accession>A0A4P8WEX7</accession>
<dbReference type="SUPFAM" id="SSF55781">
    <property type="entry name" value="GAF domain-like"/>
    <property type="match status" value="2"/>
</dbReference>
<dbReference type="SUPFAM" id="SSF55874">
    <property type="entry name" value="ATPase domain of HSP90 chaperone/DNA topoisomerase II/histidine kinase"/>
    <property type="match status" value="1"/>
</dbReference>
<reference evidence="8" key="1">
    <citation type="submission" date="2019-05" db="EMBL/GenBank/DDBJ databases">
        <title>Genome sequence and methylation pattern of the halophilic Archaeon Natrinema versiforme BOL5-4.</title>
        <authorList>
            <person name="DasSarma P."/>
            <person name="Anton B.P."/>
            <person name="DasSarma S.L."/>
            <person name="Martinez F.L."/>
            <person name="Guzman D."/>
            <person name="Roberts R.J."/>
            <person name="DasSarma S."/>
        </authorList>
    </citation>
    <scope>NUCLEOTIDE SEQUENCE [LARGE SCALE GENOMIC DNA]</scope>
    <source>
        <strain evidence="8">BOL5-4</strain>
    </source>
</reference>
<keyword evidence="3" id="KW-0597">Phosphoprotein</keyword>
<dbReference type="FunFam" id="3.30.565.10:FF:000006">
    <property type="entry name" value="Sensor histidine kinase WalK"/>
    <property type="match status" value="1"/>
</dbReference>
<comment type="catalytic activity">
    <reaction evidence="1">
        <text>ATP + protein L-histidine = ADP + protein N-phospho-L-histidine.</text>
        <dbReference type="EC" id="2.7.13.3"/>
    </reaction>
</comment>
<dbReference type="Proteomes" id="UP000302218">
    <property type="component" value="Chromosome"/>
</dbReference>
<dbReference type="InterPro" id="IPR036890">
    <property type="entry name" value="HATPase_C_sf"/>
</dbReference>
<dbReference type="InterPro" id="IPR003661">
    <property type="entry name" value="HisK_dim/P_dom"/>
</dbReference>
<dbReference type="Pfam" id="PF14417">
    <property type="entry name" value="MEDS"/>
    <property type="match status" value="1"/>
</dbReference>
<dbReference type="EC" id="2.7.13.3" evidence="2"/>
<dbReference type="InterPro" id="IPR025847">
    <property type="entry name" value="MEDS_domain"/>
</dbReference>
<evidence type="ECO:0000256" key="1">
    <source>
        <dbReference type="ARBA" id="ARBA00000085"/>
    </source>
</evidence>
<proteinExistence type="predicted"/>
<dbReference type="SUPFAM" id="SSF47384">
    <property type="entry name" value="Homodimeric domain of signal transducing histidine kinase"/>
    <property type="match status" value="1"/>
</dbReference>
<dbReference type="CDD" id="cd00082">
    <property type="entry name" value="HisKA"/>
    <property type="match status" value="1"/>
</dbReference>
<dbReference type="InterPro" id="IPR004358">
    <property type="entry name" value="Sig_transdc_His_kin-like_C"/>
</dbReference>
<dbReference type="OrthoDB" id="106630at2157"/>
<dbReference type="SMART" id="SM00388">
    <property type="entry name" value="HisKA"/>
    <property type="match status" value="1"/>
</dbReference>
<dbReference type="InterPro" id="IPR005467">
    <property type="entry name" value="His_kinase_dom"/>
</dbReference>
<keyword evidence="4" id="KW-0808">Transferase</keyword>
<dbReference type="Gene3D" id="3.30.450.40">
    <property type="match status" value="1"/>
</dbReference>
<dbReference type="InterPro" id="IPR036097">
    <property type="entry name" value="HisK_dim/P_sf"/>
</dbReference>
<evidence type="ECO:0000313" key="7">
    <source>
        <dbReference type="EMBL" id="QCS41858.1"/>
    </source>
</evidence>
<dbReference type="PROSITE" id="PS50109">
    <property type="entry name" value="HIS_KIN"/>
    <property type="match status" value="1"/>
</dbReference>